<evidence type="ECO:0000313" key="1">
    <source>
        <dbReference type="EMBL" id="RDX51756.1"/>
    </source>
</evidence>
<proteinExistence type="predicted"/>
<dbReference type="Proteomes" id="UP000256964">
    <property type="component" value="Unassembled WGS sequence"/>
</dbReference>
<dbReference type="EMBL" id="KZ857393">
    <property type="protein sequence ID" value="RDX51756.1"/>
    <property type="molecule type" value="Genomic_DNA"/>
</dbReference>
<dbReference type="AlphaFoldDB" id="A0A371DGW4"/>
<sequence>MAVEHDTSSSTAARIPVELLRQIILELADTHGQQTLRPCVKVSRAWRGTALPVFLRRVEIICDLRTDRLSLLRDWLATHHDMAQHIKTLEITGHLRLVRETWAKPHHIDINLDVMRDVLSSLSSLAELRLLHVAITRPPTLTRHKPPVPIRSLILKTAGPEYDDDDFEQGHCHWYGLPMFSALSAVLSVTAPDTVILKGGYKRTSRDPPDDVPAPQLVNIRSLNLGKHWLNPEYLRILLAPDTLEHFAMAWPWRERSLASQLPALIEYAGRSLKSIDVYLDKAVNFTFENTTEDWDVLGRMLGICTQLRELTLRMPAYVQVLQTGERPNFPHRPFYKTVLAVTPRSLRTLILPLEVHTISHGHIKENWPKRVPDLVGLEVLDLPWFCERFDSLESVRIELPDIHDITVIEEGLQNALPNLRESGMLSIVKVPWKPSTVPFRIVRPVTHNRPPNWSEFGRLSRVTRRLVETTRPALTYAGAARCRAPYLWLILVEFSPNVTVTGRLVEYVRRNQPVTGHRAGRTIRNGTVIGGNNRVRNTNRCIPCQQVLLQRTSLSAEHLDKHN</sequence>
<name>A0A371DGW4_9APHY</name>
<dbReference type="OrthoDB" id="2747460at2759"/>
<gene>
    <name evidence="1" type="ORF">OH76DRAFT_1401184</name>
</gene>
<accession>A0A371DGW4</accession>
<keyword evidence="2" id="KW-1185">Reference proteome</keyword>
<evidence type="ECO:0000313" key="2">
    <source>
        <dbReference type="Proteomes" id="UP000256964"/>
    </source>
</evidence>
<reference evidence="1 2" key="1">
    <citation type="journal article" date="2018" name="Biotechnol. Biofuels">
        <title>Integrative visual omics of the white-rot fungus Polyporus brumalis exposes the biotechnological potential of its oxidative enzymes for delignifying raw plant biomass.</title>
        <authorList>
            <person name="Miyauchi S."/>
            <person name="Rancon A."/>
            <person name="Drula E."/>
            <person name="Hage H."/>
            <person name="Chaduli D."/>
            <person name="Favel A."/>
            <person name="Grisel S."/>
            <person name="Henrissat B."/>
            <person name="Herpoel-Gimbert I."/>
            <person name="Ruiz-Duenas F.J."/>
            <person name="Chevret D."/>
            <person name="Hainaut M."/>
            <person name="Lin J."/>
            <person name="Wang M."/>
            <person name="Pangilinan J."/>
            <person name="Lipzen A."/>
            <person name="Lesage-Meessen L."/>
            <person name="Navarro D."/>
            <person name="Riley R."/>
            <person name="Grigoriev I.V."/>
            <person name="Zhou S."/>
            <person name="Raouche S."/>
            <person name="Rosso M.N."/>
        </authorList>
    </citation>
    <scope>NUCLEOTIDE SEQUENCE [LARGE SCALE GENOMIC DNA]</scope>
    <source>
        <strain evidence="1 2">BRFM 1820</strain>
    </source>
</reference>
<organism evidence="1 2">
    <name type="scientific">Lentinus brumalis</name>
    <dbReference type="NCBI Taxonomy" id="2498619"/>
    <lineage>
        <taxon>Eukaryota</taxon>
        <taxon>Fungi</taxon>
        <taxon>Dikarya</taxon>
        <taxon>Basidiomycota</taxon>
        <taxon>Agaricomycotina</taxon>
        <taxon>Agaricomycetes</taxon>
        <taxon>Polyporales</taxon>
        <taxon>Polyporaceae</taxon>
        <taxon>Lentinus</taxon>
    </lineage>
</organism>
<protein>
    <submittedName>
        <fullName evidence="1">Uncharacterized protein</fullName>
    </submittedName>
</protein>